<evidence type="ECO:0000256" key="1">
    <source>
        <dbReference type="SAM" id="Phobius"/>
    </source>
</evidence>
<gene>
    <name evidence="3" type="ORF">CS538_14695</name>
</gene>
<organism evidence="3 4">
    <name type="scientific">Clostridium combesii</name>
    <dbReference type="NCBI Taxonomy" id="39481"/>
    <lineage>
        <taxon>Bacteria</taxon>
        <taxon>Bacillati</taxon>
        <taxon>Bacillota</taxon>
        <taxon>Clostridia</taxon>
        <taxon>Eubacteriales</taxon>
        <taxon>Clostridiaceae</taxon>
        <taxon>Clostridium</taxon>
    </lineage>
</organism>
<name>A0A2G7HDD8_9CLOT</name>
<evidence type="ECO:0000313" key="3">
    <source>
        <dbReference type="EMBL" id="PIH03110.1"/>
    </source>
</evidence>
<dbReference type="EMBL" id="PEIK01000013">
    <property type="protein sequence ID" value="PIH03110.1"/>
    <property type="molecule type" value="Genomic_DNA"/>
</dbReference>
<accession>A0A2G7HDD8</accession>
<comment type="caution">
    <text evidence="3">The sequence shown here is derived from an EMBL/GenBank/DDBJ whole genome shotgun (WGS) entry which is preliminary data.</text>
</comment>
<evidence type="ECO:0000259" key="2">
    <source>
        <dbReference type="Pfam" id="PF13240"/>
    </source>
</evidence>
<feature type="transmembrane region" description="Helical" evidence="1">
    <location>
        <begin position="78"/>
        <end position="94"/>
    </location>
</feature>
<proteinExistence type="predicted"/>
<feature type="domain" description="Zinc-ribbon" evidence="2">
    <location>
        <begin position="3"/>
        <end position="25"/>
    </location>
</feature>
<dbReference type="InterPro" id="IPR026870">
    <property type="entry name" value="Zinc_ribbon_dom"/>
</dbReference>
<reference evidence="3 4" key="1">
    <citation type="submission" date="2017-10" db="EMBL/GenBank/DDBJ databases">
        <title>Reclassification of Eubacterium combesii and discrepancies in the nomenclature of botulinum neurotoxin producing clostridia. Request for an Opinion.</title>
        <authorList>
            <person name="Dobritsa A.P."/>
            <person name="Kutumbaka K.K."/>
            <person name="Samadpour M."/>
        </authorList>
    </citation>
    <scope>NUCLEOTIDE SEQUENCE [LARGE SCALE GENOMIC DNA]</scope>
    <source>
        <strain evidence="3 4">DSM 20696</strain>
    </source>
</reference>
<keyword evidence="1" id="KW-0812">Transmembrane</keyword>
<keyword evidence="4" id="KW-1185">Reference proteome</keyword>
<dbReference type="RefSeq" id="WP_099839940.1">
    <property type="nucleotide sequence ID" value="NZ_PEIK01000013.1"/>
</dbReference>
<dbReference type="AlphaFoldDB" id="A0A2G7HDD8"/>
<evidence type="ECO:0000313" key="4">
    <source>
        <dbReference type="Proteomes" id="UP000231322"/>
    </source>
</evidence>
<sequence>MHFCRKCGNKLQENSKRCNTCGSELEKIHKEEISSITDKEKLLDNEIFNDEHILEHKEEPLEIIKKFNLIKKIKENKVFLIAILILIIIVTPLIKNPIKNFVIRKNPANWLVYAADKCKKSDTLDTVSDFKIKSAVESQELMNYKDIENIIEQCTLRVNNKINKKTNERYSKVSLIYKEENILNGEIYSNKEYMAISMPQLYKDIMYIKWEDVNKLINNNNENKNISETIDPKNYENVLNIKKSKYYDNVNGDYREFFNKIMDDYVQRGDKVDIVTKQEDKEKPIKCDEIVVHLDNERIIKILNAFFQKISKDENLKLLVRDKVFEFLSTVQKNQDLNKFNLSKEEADNIKRDFDSEYDSFMKELSHVEKIDKKASSGKINSLTKVKIDSKNYIRGVQSEISIDKKKTSFNFISNTVINSIDSKLDIKKISKEGAKDISKFTAKDREDIVIEMENNIQKIMFLKLNIK</sequence>
<protein>
    <submittedName>
        <fullName evidence="3">Zinc ribbon domain-containing protein</fullName>
    </submittedName>
</protein>
<dbReference type="Proteomes" id="UP000231322">
    <property type="component" value="Unassembled WGS sequence"/>
</dbReference>
<keyword evidence="1" id="KW-1133">Transmembrane helix</keyword>
<keyword evidence="1" id="KW-0472">Membrane</keyword>
<dbReference type="Pfam" id="PF13240">
    <property type="entry name" value="Zn_Ribbon_1"/>
    <property type="match status" value="1"/>
</dbReference>